<accession>A0A7D3XIS8</accession>
<feature type="transmembrane region" description="Helical" evidence="7">
    <location>
        <begin position="110"/>
        <end position="132"/>
    </location>
</feature>
<proteinExistence type="inferred from homology"/>
<dbReference type="PANTHER" id="PTHR33508:SF1">
    <property type="entry name" value="UPF0056 MEMBRANE PROTEIN YHCE"/>
    <property type="match status" value="1"/>
</dbReference>
<keyword evidence="4 7" id="KW-0812">Transmembrane</keyword>
<protein>
    <recommendedName>
        <fullName evidence="7">UPF0056 membrane protein</fullName>
    </recommendedName>
</protein>
<evidence type="ECO:0000313" key="8">
    <source>
        <dbReference type="EMBL" id="QKG81197.1"/>
    </source>
</evidence>
<evidence type="ECO:0000256" key="5">
    <source>
        <dbReference type="ARBA" id="ARBA00022989"/>
    </source>
</evidence>
<evidence type="ECO:0000256" key="2">
    <source>
        <dbReference type="ARBA" id="ARBA00009784"/>
    </source>
</evidence>
<dbReference type="InterPro" id="IPR002771">
    <property type="entry name" value="Multi_antbiot-R_MarC"/>
</dbReference>
<gene>
    <name evidence="8" type="ORF">FHG85_02100</name>
</gene>
<dbReference type="KEGG" id="ttz:FHG85_02100"/>
<feature type="transmembrane region" description="Helical" evidence="7">
    <location>
        <begin position="43"/>
        <end position="61"/>
    </location>
</feature>
<keyword evidence="5 7" id="KW-1133">Transmembrane helix</keyword>
<sequence>MAFKLKYLLSCMVAILALVNPIQKVFVITSLQAQFDEAKTRFIAIKATITAFIALLFFLLLGELVFSYVFHVQLYAFQITSGIVLFYNGLTGLQKGTFIQVDAGVNIRDITAVPIAIPMIAGPATITAAVTFPAHYGHTNTIVSLAVALAINYIFMYFARPIGTFLNRLNLMSALVRIFGLIVATIGVQMTLNGLATFWNTIK</sequence>
<feature type="transmembrane region" description="Helical" evidence="7">
    <location>
        <begin position="68"/>
        <end position="90"/>
    </location>
</feature>
<dbReference type="Pfam" id="PF01914">
    <property type="entry name" value="MarC"/>
    <property type="match status" value="1"/>
</dbReference>
<comment type="similarity">
    <text evidence="2 7">Belongs to the UPF0056 (MarC) family.</text>
</comment>
<dbReference type="PANTHER" id="PTHR33508">
    <property type="entry name" value="UPF0056 MEMBRANE PROTEIN YHCE"/>
    <property type="match status" value="1"/>
</dbReference>
<comment type="subcellular location">
    <subcellularLocation>
        <location evidence="1 7">Cell membrane</location>
        <topology evidence="1 7">Multi-pass membrane protein</topology>
    </subcellularLocation>
</comment>
<dbReference type="AlphaFoldDB" id="A0A7D3XIS8"/>
<name>A0A7D3XIS8_9BACT</name>
<keyword evidence="3" id="KW-1003">Cell membrane</keyword>
<dbReference type="EMBL" id="CP041345">
    <property type="protein sequence ID" value="QKG81197.1"/>
    <property type="molecule type" value="Genomic_DNA"/>
</dbReference>
<comment type="caution">
    <text evidence="7">Lacks conserved residue(s) required for the propagation of feature annotation.</text>
</comment>
<evidence type="ECO:0000313" key="9">
    <source>
        <dbReference type="Proteomes" id="UP000500961"/>
    </source>
</evidence>
<keyword evidence="6 7" id="KW-0472">Membrane</keyword>
<evidence type="ECO:0000256" key="4">
    <source>
        <dbReference type="ARBA" id="ARBA00022692"/>
    </source>
</evidence>
<evidence type="ECO:0000256" key="3">
    <source>
        <dbReference type="ARBA" id="ARBA00022475"/>
    </source>
</evidence>
<evidence type="ECO:0000256" key="1">
    <source>
        <dbReference type="ARBA" id="ARBA00004651"/>
    </source>
</evidence>
<dbReference type="Proteomes" id="UP000500961">
    <property type="component" value="Chromosome"/>
</dbReference>
<keyword evidence="9" id="KW-1185">Reference proteome</keyword>
<organism evidence="8 9">
    <name type="scientific">Tenuifilum thalassicum</name>
    <dbReference type="NCBI Taxonomy" id="2590900"/>
    <lineage>
        <taxon>Bacteria</taxon>
        <taxon>Pseudomonadati</taxon>
        <taxon>Bacteroidota</taxon>
        <taxon>Bacteroidia</taxon>
        <taxon>Bacteroidales</taxon>
        <taxon>Tenuifilaceae</taxon>
        <taxon>Tenuifilum</taxon>
    </lineage>
</organism>
<evidence type="ECO:0000256" key="6">
    <source>
        <dbReference type="ARBA" id="ARBA00023136"/>
    </source>
</evidence>
<dbReference type="GO" id="GO:0005886">
    <property type="term" value="C:plasma membrane"/>
    <property type="evidence" value="ECO:0007669"/>
    <property type="project" value="UniProtKB-SubCell"/>
</dbReference>
<feature type="transmembrane region" description="Helical" evidence="7">
    <location>
        <begin position="178"/>
        <end position="199"/>
    </location>
</feature>
<feature type="transmembrane region" description="Helical" evidence="7">
    <location>
        <begin position="139"/>
        <end position="158"/>
    </location>
</feature>
<evidence type="ECO:0000256" key="7">
    <source>
        <dbReference type="RuleBase" id="RU362048"/>
    </source>
</evidence>
<reference evidence="8 9" key="1">
    <citation type="submission" date="2019-07" db="EMBL/GenBank/DDBJ databases">
        <title>Thalassofilum flectens gen. nov., sp. nov., a novel moderate thermophilic anaerobe from a shallow sea hot spring in Kunashir Island (Russia), representing a new family in the order Bacteroidales, and proposal of Thalassofilacea fam. nov.</title>
        <authorList>
            <person name="Kochetkova T.V."/>
            <person name="Podosokorskaya O.A."/>
            <person name="Novikov A."/>
            <person name="Elcheninov A.G."/>
            <person name="Toshchakov S.V."/>
            <person name="Kublanov I.V."/>
        </authorList>
    </citation>
    <scope>NUCLEOTIDE SEQUENCE [LARGE SCALE GENOMIC DNA]</scope>
    <source>
        <strain evidence="8 9">38-H</strain>
    </source>
</reference>